<evidence type="ECO:0000313" key="2">
    <source>
        <dbReference type="EMBL" id="MBE9212272.1"/>
    </source>
</evidence>
<name>A0A8J7JZS1_9CYAN</name>
<dbReference type="InterPro" id="IPR036366">
    <property type="entry name" value="PGBDSf"/>
</dbReference>
<accession>A0A8J7JZS1</accession>
<organism evidence="2 3">
    <name type="scientific">Plectonema cf. radiosum LEGE 06105</name>
    <dbReference type="NCBI Taxonomy" id="945769"/>
    <lineage>
        <taxon>Bacteria</taxon>
        <taxon>Bacillati</taxon>
        <taxon>Cyanobacteriota</taxon>
        <taxon>Cyanophyceae</taxon>
        <taxon>Oscillatoriophycideae</taxon>
        <taxon>Oscillatoriales</taxon>
        <taxon>Microcoleaceae</taxon>
        <taxon>Plectonema</taxon>
    </lineage>
</organism>
<dbReference type="Pfam" id="PF01471">
    <property type="entry name" value="PG_binding_1"/>
    <property type="match status" value="1"/>
</dbReference>
<dbReference type="InterPro" id="IPR002477">
    <property type="entry name" value="Peptidoglycan-bd-like"/>
</dbReference>
<keyword evidence="3" id="KW-1185">Reference proteome</keyword>
<dbReference type="Gene3D" id="1.10.101.10">
    <property type="entry name" value="PGBD-like superfamily/PGBD"/>
    <property type="match status" value="1"/>
</dbReference>
<dbReference type="EMBL" id="JADEWL010000012">
    <property type="protein sequence ID" value="MBE9212272.1"/>
    <property type="molecule type" value="Genomic_DNA"/>
</dbReference>
<protein>
    <submittedName>
        <fullName evidence="2">Peptidoglycan-binding protein</fullName>
    </submittedName>
</protein>
<dbReference type="Proteomes" id="UP000620559">
    <property type="component" value="Unassembled WGS sequence"/>
</dbReference>
<dbReference type="SUPFAM" id="SSF47090">
    <property type="entry name" value="PGBD-like"/>
    <property type="match status" value="1"/>
</dbReference>
<feature type="domain" description="Peptidoglycan binding-like" evidence="1">
    <location>
        <begin position="58"/>
        <end position="111"/>
    </location>
</feature>
<dbReference type="AlphaFoldDB" id="A0A8J7JZS1"/>
<evidence type="ECO:0000313" key="3">
    <source>
        <dbReference type="Proteomes" id="UP000620559"/>
    </source>
</evidence>
<gene>
    <name evidence="2" type="ORF">IQ247_06035</name>
</gene>
<evidence type="ECO:0000259" key="1">
    <source>
        <dbReference type="Pfam" id="PF01471"/>
    </source>
</evidence>
<dbReference type="InterPro" id="IPR036365">
    <property type="entry name" value="PGBD-like_sf"/>
</dbReference>
<reference evidence="2" key="1">
    <citation type="submission" date="2020-10" db="EMBL/GenBank/DDBJ databases">
        <authorList>
            <person name="Castelo-Branco R."/>
            <person name="Eusebio N."/>
            <person name="Adriana R."/>
            <person name="Vieira A."/>
            <person name="Brugerolle De Fraissinette N."/>
            <person name="Rezende De Castro R."/>
            <person name="Schneider M.P."/>
            <person name="Vasconcelos V."/>
            <person name="Leao P.N."/>
        </authorList>
    </citation>
    <scope>NUCLEOTIDE SEQUENCE</scope>
    <source>
        <strain evidence="2">LEGE 06105</strain>
    </source>
</reference>
<sequence>MSTNFLRSGLIALGAASFLGVGSIFMGGLPAKAQILADGSLGEYNAATAPTLEYGEVGPAVRDVQLFLENAGYYDGPIDGIYGQQTYGAIQKYQRANNLVADGIVGEETWGWFENEEDEIL</sequence>
<comment type="caution">
    <text evidence="2">The sequence shown here is derived from an EMBL/GenBank/DDBJ whole genome shotgun (WGS) entry which is preliminary data.</text>
</comment>
<proteinExistence type="predicted"/>